<keyword evidence="2" id="KW-1185">Reference proteome</keyword>
<dbReference type="AlphaFoldDB" id="A0A183Q854"/>
<dbReference type="Proteomes" id="UP000269396">
    <property type="component" value="Unassembled WGS sequence"/>
</dbReference>
<evidence type="ECO:0000313" key="2">
    <source>
        <dbReference type="Proteomes" id="UP000269396"/>
    </source>
</evidence>
<gene>
    <name evidence="1" type="ORF">SMTD_LOCUS22789</name>
</gene>
<protein>
    <submittedName>
        <fullName evidence="1">Uncharacterized protein</fullName>
    </submittedName>
</protein>
<sequence length="447" mass="49942">MTQVPTVLPKTTFDVVTQSGTLYFTVGCQALLISEDFLMKDVAVDYVKSINSGFSKAVQASIQVESKNVEIQCVIKDKRVINIRNAEAQFDVLCRQEETQTFHLPLTTTKEGSVQHAPTTTQIINKKLQVTISQSVREGLQTKLEHKTFGMTKETSTQYEAVQRTMINIDIQADAQHPVSYTYVQTDESQLINIKQKHQTNVQTQSGIIQKEQGAQTIEEVHTTVNKTDVSVTHELKNRQINKKLQATIMSQMKDVVIQTELVGTSAHPTPTKPTFDVQTQSGSVTIDSETQTPHEQKLIPDIKDVSVFHESHHLQTVNKKLQAVVYHPSDDVCLQTEEVSVQPVKPVAQVFSRAPQVAHKQTQAEWLKVNIKTFDIQAQSGTVVKTQSTQTILQEQPVFHTADVSVIHSEKSPSLVNKKLQVNMRQSVDNTSTQTDPMTQVPTVLP</sequence>
<accession>A0A183Q854</accession>
<reference evidence="1 2" key="1">
    <citation type="submission" date="2018-11" db="EMBL/GenBank/DDBJ databases">
        <authorList>
            <consortium name="Pathogen Informatics"/>
        </authorList>
    </citation>
    <scope>NUCLEOTIDE SEQUENCE [LARGE SCALE GENOMIC DNA]</scope>
    <source>
        <strain>Denwood</strain>
        <strain evidence="2">Zambia</strain>
    </source>
</reference>
<feature type="non-terminal residue" evidence="1">
    <location>
        <position position="447"/>
    </location>
</feature>
<name>A0A183Q854_9TREM</name>
<dbReference type="EMBL" id="UZAL01054391">
    <property type="protein sequence ID" value="VDP88518.1"/>
    <property type="molecule type" value="Genomic_DNA"/>
</dbReference>
<dbReference type="STRING" id="31246.A0A183Q854"/>
<proteinExistence type="predicted"/>
<organism evidence="1 2">
    <name type="scientific">Schistosoma mattheei</name>
    <dbReference type="NCBI Taxonomy" id="31246"/>
    <lineage>
        <taxon>Eukaryota</taxon>
        <taxon>Metazoa</taxon>
        <taxon>Spiralia</taxon>
        <taxon>Lophotrochozoa</taxon>
        <taxon>Platyhelminthes</taxon>
        <taxon>Trematoda</taxon>
        <taxon>Digenea</taxon>
        <taxon>Strigeidida</taxon>
        <taxon>Schistosomatoidea</taxon>
        <taxon>Schistosomatidae</taxon>
        <taxon>Schistosoma</taxon>
    </lineage>
</organism>
<evidence type="ECO:0000313" key="1">
    <source>
        <dbReference type="EMBL" id="VDP88518.1"/>
    </source>
</evidence>